<dbReference type="GO" id="GO:0050909">
    <property type="term" value="P:sensory perception of taste"/>
    <property type="evidence" value="ECO:0007669"/>
    <property type="project" value="InterPro"/>
</dbReference>
<feature type="non-terminal residue" evidence="9">
    <location>
        <position position="408"/>
    </location>
</feature>
<dbReference type="GO" id="GO:0030425">
    <property type="term" value="C:dendrite"/>
    <property type="evidence" value="ECO:0007669"/>
    <property type="project" value="TreeGrafter"/>
</dbReference>
<dbReference type="GO" id="GO:0007165">
    <property type="term" value="P:signal transduction"/>
    <property type="evidence" value="ECO:0007669"/>
    <property type="project" value="UniProtKB-KW"/>
</dbReference>
<evidence type="ECO:0000313" key="10">
    <source>
        <dbReference type="Proteomes" id="UP000786811"/>
    </source>
</evidence>
<keyword evidence="6 8" id="KW-0675">Receptor</keyword>
<dbReference type="PANTHER" id="PTHR21143:SF104">
    <property type="entry name" value="GUSTATORY RECEPTOR 8A-RELATED"/>
    <property type="match status" value="1"/>
</dbReference>
<keyword evidence="3 8" id="KW-0812">Transmembrane</keyword>
<feature type="transmembrane region" description="Helical" evidence="8">
    <location>
        <begin position="159"/>
        <end position="181"/>
    </location>
</feature>
<comment type="function">
    <text evidence="8">Gustatory receptor which mediates acceptance or avoidance behavior, depending on its substrates.</text>
</comment>
<dbReference type="GO" id="GO:0007635">
    <property type="term" value="P:chemosensory behavior"/>
    <property type="evidence" value="ECO:0007669"/>
    <property type="project" value="TreeGrafter"/>
</dbReference>
<protein>
    <recommendedName>
        <fullName evidence="8">Gustatory receptor</fullName>
    </recommendedName>
</protein>
<sequence>MSKKFFHKRKAAIKKINIFSLERQHIVYYCILNFFKMLGLAPLKVNFSKIFKNIKNNNVYLYEISKCVFLYNSFLVFAFCVYITLVFIYDLWFDDYNNSIASFFFDRSATLFGVIGSIFIWLYYIVHKSAIIDIVNELYSIDNYLKSTGNFYFLAKNHYLYSVFIGNFIMNGCIIFVQIIFYPPISMLAWAVPCAISSWVLIQYSLVIYIIFQRCKCVNKTILRISDISTQFETIALSITKIPICKSVIVDITNIQYINIKVCKLCGKVVDFYAFPVLIAVVYFMTVAVVNLYYTMVSLNLINYREVSLLPYIDCGLTSVLTIFNFVILTTNVTKITREINNTAAYIHLLLDRCTMSLEVKKSLLEFSANLLYRNIEFGSYGIIVLDGFLLQSIFGTIVTYLIILIQF</sequence>
<name>A0A8J2H9Z5_COTCN</name>
<feature type="transmembrane region" description="Helical" evidence="8">
    <location>
        <begin position="109"/>
        <end position="126"/>
    </location>
</feature>
<evidence type="ECO:0000256" key="6">
    <source>
        <dbReference type="ARBA" id="ARBA00023170"/>
    </source>
</evidence>
<reference evidence="9" key="1">
    <citation type="submission" date="2021-04" db="EMBL/GenBank/DDBJ databases">
        <authorList>
            <person name="Chebbi M.A.C M."/>
        </authorList>
    </citation>
    <scope>NUCLEOTIDE SEQUENCE</scope>
</reference>
<evidence type="ECO:0000256" key="7">
    <source>
        <dbReference type="ARBA" id="ARBA00023224"/>
    </source>
</evidence>
<feature type="transmembrane region" description="Helical" evidence="8">
    <location>
        <begin position="309"/>
        <end position="329"/>
    </location>
</feature>
<proteinExistence type="inferred from homology"/>
<dbReference type="Pfam" id="PF08395">
    <property type="entry name" value="7tm_7"/>
    <property type="match status" value="1"/>
</dbReference>
<comment type="caution">
    <text evidence="8">Lacks conserved residue(s) required for the propagation of feature annotation.</text>
</comment>
<evidence type="ECO:0000256" key="1">
    <source>
        <dbReference type="ARBA" id="ARBA00004651"/>
    </source>
</evidence>
<feature type="transmembrane region" description="Helical" evidence="8">
    <location>
        <begin position="272"/>
        <end position="294"/>
    </location>
</feature>
<comment type="caution">
    <text evidence="9">The sequence shown here is derived from an EMBL/GenBank/DDBJ whole genome shotgun (WGS) entry which is preliminary data.</text>
</comment>
<evidence type="ECO:0000256" key="4">
    <source>
        <dbReference type="ARBA" id="ARBA00022989"/>
    </source>
</evidence>
<evidence type="ECO:0000256" key="5">
    <source>
        <dbReference type="ARBA" id="ARBA00023136"/>
    </source>
</evidence>
<keyword evidence="2 8" id="KW-1003">Cell membrane</keyword>
<evidence type="ECO:0000256" key="3">
    <source>
        <dbReference type="ARBA" id="ARBA00022692"/>
    </source>
</evidence>
<dbReference type="GO" id="GO:0008049">
    <property type="term" value="P:male courtship behavior"/>
    <property type="evidence" value="ECO:0007669"/>
    <property type="project" value="TreeGrafter"/>
</dbReference>
<dbReference type="AlphaFoldDB" id="A0A8J2H9Z5"/>
<dbReference type="EMBL" id="CAJNRD030001118">
    <property type="protein sequence ID" value="CAG5082883.1"/>
    <property type="molecule type" value="Genomic_DNA"/>
</dbReference>
<dbReference type="OrthoDB" id="6366728at2759"/>
<evidence type="ECO:0000256" key="2">
    <source>
        <dbReference type="ARBA" id="ARBA00022475"/>
    </source>
</evidence>
<gene>
    <name evidence="9" type="ORF">HICCMSTLAB_LOCUS3675</name>
</gene>
<feature type="transmembrane region" description="Helical" evidence="8">
    <location>
        <begin position="187"/>
        <end position="212"/>
    </location>
</feature>
<feature type="transmembrane region" description="Helical" evidence="8">
    <location>
        <begin position="381"/>
        <end position="406"/>
    </location>
</feature>
<keyword evidence="10" id="KW-1185">Reference proteome</keyword>
<feature type="transmembrane region" description="Helical" evidence="8">
    <location>
        <begin position="68"/>
        <end position="89"/>
    </location>
</feature>
<keyword evidence="5 8" id="KW-0472">Membrane</keyword>
<dbReference type="GO" id="GO:0043025">
    <property type="term" value="C:neuronal cell body"/>
    <property type="evidence" value="ECO:0007669"/>
    <property type="project" value="TreeGrafter"/>
</dbReference>
<accession>A0A8J2H9Z5</accession>
<dbReference type="PANTHER" id="PTHR21143">
    <property type="entry name" value="INVERTEBRATE GUSTATORY RECEPTOR"/>
    <property type="match status" value="1"/>
</dbReference>
<organism evidence="9 10">
    <name type="scientific">Cotesia congregata</name>
    <name type="common">Parasitoid wasp</name>
    <name type="synonym">Apanteles congregatus</name>
    <dbReference type="NCBI Taxonomy" id="51543"/>
    <lineage>
        <taxon>Eukaryota</taxon>
        <taxon>Metazoa</taxon>
        <taxon>Ecdysozoa</taxon>
        <taxon>Arthropoda</taxon>
        <taxon>Hexapoda</taxon>
        <taxon>Insecta</taxon>
        <taxon>Pterygota</taxon>
        <taxon>Neoptera</taxon>
        <taxon>Endopterygota</taxon>
        <taxon>Hymenoptera</taxon>
        <taxon>Apocrita</taxon>
        <taxon>Ichneumonoidea</taxon>
        <taxon>Braconidae</taxon>
        <taxon>Microgastrinae</taxon>
        <taxon>Cotesia</taxon>
    </lineage>
</organism>
<dbReference type="Proteomes" id="UP000786811">
    <property type="component" value="Unassembled WGS sequence"/>
</dbReference>
<keyword evidence="7 8" id="KW-0807">Transducer</keyword>
<dbReference type="GO" id="GO:0005886">
    <property type="term" value="C:plasma membrane"/>
    <property type="evidence" value="ECO:0007669"/>
    <property type="project" value="UniProtKB-SubCell"/>
</dbReference>
<dbReference type="GO" id="GO:0030424">
    <property type="term" value="C:axon"/>
    <property type="evidence" value="ECO:0007669"/>
    <property type="project" value="TreeGrafter"/>
</dbReference>
<dbReference type="InterPro" id="IPR013604">
    <property type="entry name" value="7TM_chemorcpt"/>
</dbReference>
<keyword evidence="4 8" id="KW-1133">Transmembrane helix</keyword>
<evidence type="ECO:0000256" key="8">
    <source>
        <dbReference type="RuleBase" id="RU363108"/>
    </source>
</evidence>
<comment type="similarity">
    <text evidence="8">Belongs to the insect chemoreceptor superfamily. Gustatory receptor (GR) family.</text>
</comment>
<feature type="transmembrane region" description="Helical" evidence="8">
    <location>
        <begin position="26"/>
        <end position="47"/>
    </location>
</feature>
<comment type="subcellular location">
    <subcellularLocation>
        <location evidence="1 8">Cell membrane</location>
        <topology evidence="1 8">Multi-pass membrane protein</topology>
    </subcellularLocation>
</comment>
<evidence type="ECO:0000313" key="9">
    <source>
        <dbReference type="EMBL" id="CAG5082883.1"/>
    </source>
</evidence>